<dbReference type="PANTHER" id="PTHR18952">
    <property type="entry name" value="CARBONIC ANHYDRASE"/>
    <property type="match status" value="1"/>
</dbReference>
<dbReference type="CDD" id="cd03124">
    <property type="entry name" value="alpha_CA_prokaryotic_like"/>
    <property type="match status" value="1"/>
</dbReference>
<evidence type="ECO:0000259" key="8">
    <source>
        <dbReference type="PROSITE" id="PS51144"/>
    </source>
</evidence>
<dbReference type="InterPro" id="IPR006311">
    <property type="entry name" value="TAT_signal"/>
</dbReference>
<keyword evidence="7" id="KW-0732">Signal</keyword>
<dbReference type="PROSITE" id="PS51144">
    <property type="entry name" value="ALPHA_CA_2"/>
    <property type="match status" value="1"/>
</dbReference>
<feature type="chain" id="PRO_5038033635" description="carbonic anhydrase" evidence="7">
    <location>
        <begin position="27"/>
        <end position="265"/>
    </location>
</feature>
<keyword evidence="3" id="KW-0479">Metal-binding</keyword>
<dbReference type="PANTHER" id="PTHR18952:SF265">
    <property type="entry name" value="CARBONIC ANHYDRASE"/>
    <property type="match status" value="1"/>
</dbReference>
<dbReference type="InterPro" id="IPR041891">
    <property type="entry name" value="Alpha_CA_prokaryot-like"/>
</dbReference>
<evidence type="ECO:0000256" key="4">
    <source>
        <dbReference type="ARBA" id="ARBA00022833"/>
    </source>
</evidence>
<dbReference type="GO" id="GO:0008270">
    <property type="term" value="F:zinc ion binding"/>
    <property type="evidence" value="ECO:0007669"/>
    <property type="project" value="InterPro"/>
</dbReference>
<comment type="similarity">
    <text evidence="1">Belongs to the alpha-carbonic anhydrase family.</text>
</comment>
<comment type="caution">
    <text evidence="9">The sequence shown here is derived from an EMBL/GenBank/DDBJ whole genome shotgun (WGS) entry which is preliminary data.</text>
</comment>
<keyword evidence="5" id="KW-0456">Lyase</keyword>
<reference evidence="9" key="1">
    <citation type="submission" date="2020-07" db="EMBL/GenBank/DDBJ databases">
        <title>Huge and variable diversity of episymbiotic CPR bacteria and DPANN archaea in groundwater ecosystems.</title>
        <authorList>
            <person name="He C.Y."/>
            <person name="Keren R."/>
            <person name="Whittaker M."/>
            <person name="Farag I.F."/>
            <person name="Doudna J."/>
            <person name="Cate J.H.D."/>
            <person name="Banfield J.F."/>
        </authorList>
    </citation>
    <scope>NUCLEOTIDE SEQUENCE</scope>
    <source>
        <strain evidence="9">NC_groundwater_1818_Pr3_B-0.1um_66_35</strain>
    </source>
</reference>
<keyword evidence="4" id="KW-0862">Zinc</keyword>
<dbReference type="InterPro" id="IPR036398">
    <property type="entry name" value="CA_dom_sf"/>
</dbReference>
<organism evidence="9 10">
    <name type="scientific">Rhodopseudomonas palustris</name>
    <dbReference type="NCBI Taxonomy" id="1076"/>
    <lineage>
        <taxon>Bacteria</taxon>
        <taxon>Pseudomonadati</taxon>
        <taxon>Pseudomonadota</taxon>
        <taxon>Alphaproteobacteria</taxon>
        <taxon>Hyphomicrobiales</taxon>
        <taxon>Nitrobacteraceae</taxon>
        <taxon>Rhodopseudomonas</taxon>
    </lineage>
</organism>
<dbReference type="Gene3D" id="3.10.200.10">
    <property type="entry name" value="Alpha carbonic anhydrase"/>
    <property type="match status" value="1"/>
</dbReference>
<evidence type="ECO:0000256" key="5">
    <source>
        <dbReference type="ARBA" id="ARBA00023239"/>
    </source>
</evidence>
<feature type="domain" description="Alpha-carbonic anhydrase" evidence="8">
    <location>
        <begin position="43"/>
        <end position="265"/>
    </location>
</feature>
<evidence type="ECO:0000256" key="6">
    <source>
        <dbReference type="ARBA" id="ARBA00048348"/>
    </source>
</evidence>
<evidence type="ECO:0000256" key="3">
    <source>
        <dbReference type="ARBA" id="ARBA00022723"/>
    </source>
</evidence>
<dbReference type="InterPro" id="IPR001148">
    <property type="entry name" value="CA_dom"/>
</dbReference>
<dbReference type="AlphaFoldDB" id="A0A933S4F1"/>
<evidence type="ECO:0000256" key="7">
    <source>
        <dbReference type="SAM" id="SignalP"/>
    </source>
</evidence>
<dbReference type="Pfam" id="PF00194">
    <property type="entry name" value="Carb_anhydrase"/>
    <property type="match status" value="1"/>
</dbReference>
<evidence type="ECO:0000256" key="2">
    <source>
        <dbReference type="ARBA" id="ARBA00012925"/>
    </source>
</evidence>
<name>A0A933S4F1_RHOPL</name>
<evidence type="ECO:0000256" key="1">
    <source>
        <dbReference type="ARBA" id="ARBA00010718"/>
    </source>
</evidence>
<dbReference type="Proteomes" id="UP000782519">
    <property type="component" value="Unassembled WGS sequence"/>
</dbReference>
<sequence>MSVDRRSFLRGFVACACCATAGASFAETAGHGGAAGHGSAAAPHWGYEGAGAPDKWGQLQPDFKVCQLGVEQTPIDLTGAMKAEIGGIRHDYKSIPLRIVNNGHTVQVNADPGSSCLIEDARYELLQFHFHHPSEHLLAGKRFEMECHFVHKAANGALAVTGVLIRPGAANAALKPVFDALPEKPGSEIRAAGAVDLGAVLPSGGGYFRYMGSLTTPPCSEGLTWTVYKQPIELSVAQIEKFAKLFPNNARPVQRQNRRFLIDAS</sequence>
<dbReference type="SMART" id="SM01057">
    <property type="entry name" value="Carb_anhydrase"/>
    <property type="match status" value="1"/>
</dbReference>
<dbReference type="InterPro" id="IPR023561">
    <property type="entry name" value="Carbonic_anhydrase_a-class"/>
</dbReference>
<comment type="catalytic activity">
    <reaction evidence="6">
        <text>hydrogencarbonate + H(+) = CO2 + H2O</text>
        <dbReference type="Rhea" id="RHEA:10748"/>
        <dbReference type="ChEBI" id="CHEBI:15377"/>
        <dbReference type="ChEBI" id="CHEBI:15378"/>
        <dbReference type="ChEBI" id="CHEBI:16526"/>
        <dbReference type="ChEBI" id="CHEBI:17544"/>
        <dbReference type="EC" id="4.2.1.1"/>
    </reaction>
</comment>
<evidence type="ECO:0000313" key="10">
    <source>
        <dbReference type="Proteomes" id="UP000782519"/>
    </source>
</evidence>
<dbReference type="EMBL" id="JACRJB010000075">
    <property type="protein sequence ID" value="MBI5132929.1"/>
    <property type="molecule type" value="Genomic_DNA"/>
</dbReference>
<gene>
    <name evidence="9" type="ORF">HZA66_26115</name>
</gene>
<accession>A0A933S4F1</accession>
<dbReference type="GO" id="GO:0004089">
    <property type="term" value="F:carbonate dehydratase activity"/>
    <property type="evidence" value="ECO:0007669"/>
    <property type="project" value="UniProtKB-EC"/>
</dbReference>
<dbReference type="SUPFAM" id="SSF51069">
    <property type="entry name" value="Carbonic anhydrase"/>
    <property type="match status" value="1"/>
</dbReference>
<feature type="signal peptide" evidence="7">
    <location>
        <begin position="1"/>
        <end position="26"/>
    </location>
</feature>
<dbReference type="PROSITE" id="PS51318">
    <property type="entry name" value="TAT"/>
    <property type="match status" value="1"/>
</dbReference>
<protein>
    <recommendedName>
        <fullName evidence="2">carbonic anhydrase</fullName>
        <ecNumber evidence="2">4.2.1.1</ecNumber>
    </recommendedName>
</protein>
<proteinExistence type="inferred from homology"/>
<evidence type="ECO:0000313" key="9">
    <source>
        <dbReference type="EMBL" id="MBI5132929.1"/>
    </source>
</evidence>
<dbReference type="EC" id="4.2.1.1" evidence="2"/>